<evidence type="ECO:0000256" key="1">
    <source>
        <dbReference type="ARBA" id="ARBA00001206"/>
    </source>
</evidence>
<dbReference type="HAMAP" id="MF_01274">
    <property type="entry name" value="Pantothen_kinase_3"/>
    <property type="match status" value="1"/>
</dbReference>
<dbReference type="GO" id="GO:0046872">
    <property type="term" value="F:metal ion binding"/>
    <property type="evidence" value="ECO:0007669"/>
    <property type="project" value="UniProtKB-KW"/>
</dbReference>
<protein>
    <recommendedName>
        <fullName evidence="15 16">Type III pantothenate kinase</fullName>
        <ecNumber evidence="6 16">2.7.1.33</ecNumber>
    </recommendedName>
    <alternativeName>
        <fullName evidence="16">PanK-III</fullName>
    </alternativeName>
    <alternativeName>
        <fullName evidence="16">Pantothenic acid kinase</fullName>
    </alternativeName>
</protein>
<keyword evidence="8 16" id="KW-0808">Transferase</keyword>
<comment type="subcellular location">
    <subcellularLocation>
        <location evidence="3 16">Cytoplasm</location>
    </subcellularLocation>
</comment>
<keyword evidence="13 16" id="KW-0173">Coenzyme A biosynthesis</keyword>
<dbReference type="Gene3D" id="3.30.420.40">
    <property type="match status" value="2"/>
</dbReference>
<accession>A0AAX2JCZ2</accession>
<keyword evidence="16" id="KW-0479">Metal-binding</keyword>
<evidence type="ECO:0000256" key="8">
    <source>
        <dbReference type="ARBA" id="ARBA00022679"/>
    </source>
</evidence>
<dbReference type="GO" id="GO:0004594">
    <property type="term" value="F:pantothenate kinase activity"/>
    <property type="evidence" value="ECO:0007669"/>
    <property type="project" value="UniProtKB-UniRule"/>
</dbReference>
<dbReference type="PANTHER" id="PTHR34265:SF1">
    <property type="entry name" value="TYPE III PANTOTHENATE KINASE"/>
    <property type="match status" value="1"/>
</dbReference>
<evidence type="ECO:0000256" key="4">
    <source>
        <dbReference type="ARBA" id="ARBA00005225"/>
    </source>
</evidence>
<feature type="binding site" evidence="16">
    <location>
        <position position="186"/>
    </location>
    <ligand>
        <name>substrate</name>
    </ligand>
</feature>
<evidence type="ECO:0000256" key="2">
    <source>
        <dbReference type="ARBA" id="ARBA00001958"/>
    </source>
</evidence>
<dbReference type="NCBIfam" id="NF009855">
    <property type="entry name" value="PRK13321.1"/>
    <property type="match status" value="1"/>
</dbReference>
<dbReference type="PANTHER" id="PTHR34265">
    <property type="entry name" value="TYPE III PANTOTHENATE KINASE"/>
    <property type="match status" value="1"/>
</dbReference>
<keyword evidence="10 16" id="KW-0418">Kinase</keyword>
<dbReference type="InterPro" id="IPR043129">
    <property type="entry name" value="ATPase_NBD"/>
</dbReference>
<dbReference type="GO" id="GO:0015937">
    <property type="term" value="P:coenzyme A biosynthetic process"/>
    <property type="evidence" value="ECO:0007669"/>
    <property type="project" value="UniProtKB-UniRule"/>
</dbReference>
<dbReference type="AlphaFoldDB" id="A0AAX2JCZ2"/>
<feature type="binding site" evidence="16">
    <location>
        <position position="135"/>
    </location>
    <ligand>
        <name>ATP</name>
        <dbReference type="ChEBI" id="CHEBI:30616"/>
    </ligand>
</feature>
<feature type="binding site" evidence="16">
    <location>
        <begin position="6"/>
        <end position="13"/>
    </location>
    <ligand>
        <name>ATP</name>
        <dbReference type="ChEBI" id="CHEBI:30616"/>
    </ligand>
</feature>
<keyword evidence="7 16" id="KW-0963">Cytoplasm</keyword>
<keyword evidence="12 16" id="KW-0630">Potassium</keyword>
<organism evidence="17 18">
    <name type="scientific">Fusobacterium ulcerans</name>
    <dbReference type="NCBI Taxonomy" id="861"/>
    <lineage>
        <taxon>Bacteria</taxon>
        <taxon>Fusobacteriati</taxon>
        <taxon>Fusobacteriota</taxon>
        <taxon>Fusobacteriia</taxon>
        <taxon>Fusobacteriales</taxon>
        <taxon>Fusobacteriaceae</taxon>
        <taxon>Fusobacterium</taxon>
    </lineage>
</organism>
<feature type="binding site" evidence="16">
    <location>
        <position position="132"/>
    </location>
    <ligand>
        <name>K(+)</name>
        <dbReference type="ChEBI" id="CHEBI:29103"/>
    </ligand>
</feature>
<sequence>MLLAIDIGNTHIVTGLLDDAGNVLLTFRVASNDKLTEDEYFSYLRNISKFNKIDIEKIDGMIVASVVPNLITIFHFLGKKYFNIEPMIVNSELKKPFTFASNLNPTGFGADRIIDIVQSLTEYPDKNLVIFDFGSATTYEVLEKNVYIGGGILPGIEMSINALFANTAKLPKVKFSTPDSVLGKNTIEQIQAGIFYGYAGQIKHIIKKIKELVDNPFIIATGGLGKILSAEIEEIDVYSPDLSIKGLHTLYEYNKSHN</sequence>
<feature type="active site" description="Proton acceptor" evidence="16">
    <location>
        <position position="111"/>
    </location>
</feature>
<evidence type="ECO:0000256" key="7">
    <source>
        <dbReference type="ARBA" id="ARBA00022490"/>
    </source>
</evidence>
<evidence type="ECO:0000256" key="6">
    <source>
        <dbReference type="ARBA" id="ARBA00012102"/>
    </source>
</evidence>
<comment type="cofactor">
    <cofactor evidence="16">
        <name>NH4(+)</name>
        <dbReference type="ChEBI" id="CHEBI:28938"/>
    </cofactor>
    <cofactor evidence="16">
        <name>K(+)</name>
        <dbReference type="ChEBI" id="CHEBI:29103"/>
    </cofactor>
    <text evidence="16">A monovalent cation. Ammonium or potassium.</text>
</comment>
<comment type="function">
    <text evidence="16">Catalyzes the phosphorylation of pantothenate (Pan), the first step in CoA biosynthesis.</text>
</comment>
<dbReference type="EMBL" id="LS483487">
    <property type="protein sequence ID" value="SQJ10773.1"/>
    <property type="molecule type" value="Genomic_DNA"/>
</dbReference>
<evidence type="ECO:0000313" key="17">
    <source>
        <dbReference type="EMBL" id="SQJ10773.1"/>
    </source>
</evidence>
<evidence type="ECO:0000256" key="11">
    <source>
        <dbReference type="ARBA" id="ARBA00022840"/>
    </source>
</evidence>
<dbReference type="InterPro" id="IPR004619">
    <property type="entry name" value="Type_III_PanK"/>
</dbReference>
<evidence type="ECO:0000256" key="13">
    <source>
        <dbReference type="ARBA" id="ARBA00022993"/>
    </source>
</evidence>
<dbReference type="SUPFAM" id="SSF53067">
    <property type="entry name" value="Actin-like ATPase domain"/>
    <property type="match status" value="2"/>
</dbReference>
<evidence type="ECO:0000256" key="5">
    <source>
        <dbReference type="ARBA" id="ARBA00011738"/>
    </source>
</evidence>
<dbReference type="RefSeq" id="WP_005981018.1">
    <property type="nucleotide sequence ID" value="NZ_BAABXY010000001.1"/>
</dbReference>
<comment type="similarity">
    <text evidence="14 16">Belongs to the type III pantothenate kinase family.</text>
</comment>
<feature type="binding site" evidence="16">
    <location>
        <begin position="109"/>
        <end position="112"/>
    </location>
    <ligand>
        <name>substrate</name>
    </ligand>
</feature>
<dbReference type="GO" id="GO:0005524">
    <property type="term" value="F:ATP binding"/>
    <property type="evidence" value="ECO:0007669"/>
    <property type="project" value="UniProtKB-UniRule"/>
</dbReference>
<dbReference type="NCBIfam" id="TIGR00671">
    <property type="entry name" value="baf"/>
    <property type="match status" value="1"/>
</dbReference>
<proteinExistence type="inferred from homology"/>
<comment type="catalytic activity">
    <reaction evidence="1 16">
        <text>(R)-pantothenate + ATP = (R)-4'-phosphopantothenate + ADP + H(+)</text>
        <dbReference type="Rhea" id="RHEA:16373"/>
        <dbReference type="ChEBI" id="CHEBI:10986"/>
        <dbReference type="ChEBI" id="CHEBI:15378"/>
        <dbReference type="ChEBI" id="CHEBI:29032"/>
        <dbReference type="ChEBI" id="CHEBI:30616"/>
        <dbReference type="ChEBI" id="CHEBI:456216"/>
        <dbReference type="EC" id="2.7.1.33"/>
    </reaction>
</comment>
<dbReference type="Pfam" id="PF03309">
    <property type="entry name" value="Pan_kinase"/>
    <property type="match status" value="1"/>
</dbReference>
<dbReference type="KEGG" id="ful:C4N20_02980"/>
<gene>
    <name evidence="16 17" type="primary">coaX</name>
    <name evidence="17" type="ORF">NCTC12112_02478</name>
</gene>
<evidence type="ECO:0000256" key="16">
    <source>
        <dbReference type="HAMAP-Rule" id="MF_01274"/>
    </source>
</evidence>
<evidence type="ECO:0000256" key="9">
    <source>
        <dbReference type="ARBA" id="ARBA00022741"/>
    </source>
</evidence>
<dbReference type="GO" id="GO:0005737">
    <property type="term" value="C:cytoplasm"/>
    <property type="evidence" value="ECO:0007669"/>
    <property type="project" value="UniProtKB-SubCell"/>
</dbReference>
<evidence type="ECO:0000256" key="14">
    <source>
        <dbReference type="ARBA" id="ARBA00038036"/>
    </source>
</evidence>
<comment type="caution">
    <text evidence="16">Lacks conserved residue(s) required for the propagation of feature annotation.</text>
</comment>
<evidence type="ECO:0000313" key="18">
    <source>
        <dbReference type="Proteomes" id="UP000249008"/>
    </source>
</evidence>
<comment type="pathway">
    <text evidence="4 16">Cofactor biosynthesis; coenzyme A biosynthesis; CoA from (R)-pantothenate: step 1/5.</text>
</comment>
<evidence type="ECO:0000256" key="10">
    <source>
        <dbReference type="ARBA" id="ARBA00022777"/>
    </source>
</evidence>
<comment type="subunit">
    <text evidence="5 16">Homodimer.</text>
</comment>
<dbReference type="CDD" id="cd24015">
    <property type="entry name" value="ASKHA_NBD_PanK-III"/>
    <property type="match status" value="1"/>
</dbReference>
<dbReference type="EC" id="2.7.1.33" evidence="6 16"/>
<dbReference type="Proteomes" id="UP000249008">
    <property type="component" value="Chromosome 1"/>
</dbReference>
<evidence type="ECO:0000256" key="3">
    <source>
        <dbReference type="ARBA" id="ARBA00004496"/>
    </source>
</evidence>
<evidence type="ECO:0000256" key="12">
    <source>
        <dbReference type="ARBA" id="ARBA00022958"/>
    </source>
</evidence>
<keyword evidence="9 16" id="KW-0547">Nucleotide-binding</keyword>
<dbReference type="NCBIfam" id="NF009848">
    <property type="entry name" value="PRK13318.1-6"/>
    <property type="match status" value="1"/>
</dbReference>
<comment type="cofactor">
    <cofactor evidence="2">
        <name>K(+)</name>
        <dbReference type="ChEBI" id="CHEBI:29103"/>
    </cofactor>
</comment>
<dbReference type="GeneID" id="78453759"/>
<evidence type="ECO:0000256" key="15">
    <source>
        <dbReference type="ARBA" id="ARBA00040883"/>
    </source>
</evidence>
<name>A0AAX2JCZ2_9FUSO</name>
<reference evidence="17 18" key="1">
    <citation type="submission" date="2018-06" db="EMBL/GenBank/DDBJ databases">
        <authorList>
            <consortium name="Pathogen Informatics"/>
            <person name="Doyle S."/>
        </authorList>
    </citation>
    <scope>NUCLEOTIDE SEQUENCE [LARGE SCALE GENOMIC DNA]</scope>
    <source>
        <strain evidence="17 18">NCTC12112</strain>
    </source>
</reference>
<keyword evidence="11 16" id="KW-0067">ATP-binding</keyword>